<dbReference type="PANTHER" id="PTHR10663:SF137">
    <property type="entry name" value="BREFELDIN A-INHIBITED GUANINE NUCLEOTIDE-EXCHANGE PROTEIN 1"/>
    <property type="match status" value="1"/>
</dbReference>
<reference evidence="2" key="3">
    <citation type="submission" date="2025-09" db="UniProtKB">
        <authorList>
            <consortium name="Ensembl"/>
        </authorList>
    </citation>
    <scope>IDENTIFICATION</scope>
</reference>
<dbReference type="Pfam" id="PF16213">
    <property type="entry name" value="DCB"/>
    <property type="match status" value="1"/>
</dbReference>
<evidence type="ECO:0000259" key="1">
    <source>
        <dbReference type="Pfam" id="PF16213"/>
    </source>
</evidence>
<dbReference type="GeneTree" id="ENSGT00940000157108"/>
<accession>A0AAZ3REQ7</accession>
<organism evidence="2 3">
    <name type="scientific">Oncorhynchus tshawytscha</name>
    <name type="common">Chinook salmon</name>
    <name type="synonym">Salmo tshawytscha</name>
    <dbReference type="NCBI Taxonomy" id="74940"/>
    <lineage>
        <taxon>Eukaryota</taxon>
        <taxon>Metazoa</taxon>
        <taxon>Chordata</taxon>
        <taxon>Craniata</taxon>
        <taxon>Vertebrata</taxon>
        <taxon>Euteleostomi</taxon>
        <taxon>Actinopterygii</taxon>
        <taxon>Neopterygii</taxon>
        <taxon>Teleostei</taxon>
        <taxon>Protacanthopterygii</taxon>
        <taxon>Salmoniformes</taxon>
        <taxon>Salmonidae</taxon>
        <taxon>Salmoninae</taxon>
        <taxon>Oncorhynchus</taxon>
    </lineage>
</organism>
<dbReference type="AlphaFoldDB" id="A0AAZ3REQ7"/>
<protein>
    <recommendedName>
        <fullName evidence="1">Mon2/Sec7/BIG1-like dimerisation and cyclophilin-binding domain-containing protein</fullName>
    </recommendedName>
</protein>
<reference evidence="2" key="2">
    <citation type="submission" date="2025-08" db="UniProtKB">
        <authorList>
            <consortium name="Ensembl"/>
        </authorList>
    </citation>
    <scope>IDENTIFICATION</scope>
</reference>
<sequence>MYDSKTKNMFLTRALEKILADKEVRKAHHSQLRKTCEVSRGEFNLFKKRLGLSSKDTVIEADKYFLPFELACQSKCPRIVVTSVDCLQRLIAYGHLTGNTPDNTTPGKRLIDRIIENICGSFQGPQTDEDVQLQIIKALLTVVTSQHIEIHEGTVLQAVRTCYNIYLASKNLNQAKATLTQMLNVIFARMENQAVSALSLSLSVPVSVSAPLCLYVCHKTFARTRIPIQVNLP</sequence>
<name>A0AAZ3REQ7_ONCTS</name>
<keyword evidence="3" id="KW-1185">Reference proteome</keyword>
<dbReference type="Proteomes" id="UP000694402">
    <property type="component" value="Unassembled WGS sequence"/>
</dbReference>
<evidence type="ECO:0000313" key="3">
    <source>
        <dbReference type="Proteomes" id="UP000694402"/>
    </source>
</evidence>
<dbReference type="PANTHER" id="PTHR10663">
    <property type="entry name" value="GUANYL-NUCLEOTIDE EXCHANGE FACTOR"/>
    <property type="match status" value="1"/>
</dbReference>
<feature type="domain" description="Mon2/Sec7/BIG1-like dimerisation and cyclophilin-binding" evidence="1">
    <location>
        <begin position="26"/>
        <end position="193"/>
    </location>
</feature>
<dbReference type="Ensembl" id="ENSOTST00005148071.1">
    <property type="protein sequence ID" value="ENSOTSP00005139468.1"/>
    <property type="gene ID" value="ENSOTSG00005055612.1"/>
</dbReference>
<proteinExistence type="predicted"/>
<evidence type="ECO:0000313" key="2">
    <source>
        <dbReference type="Ensembl" id="ENSOTSP00005139468.1"/>
    </source>
</evidence>
<reference evidence="3" key="1">
    <citation type="journal article" date="2018" name="PLoS ONE">
        <title>Chinook salmon (Oncorhynchus tshawytscha) genome and transcriptome.</title>
        <authorList>
            <person name="Christensen K.A."/>
            <person name="Leong J.S."/>
            <person name="Sakhrani D."/>
            <person name="Biagi C.A."/>
            <person name="Minkley D.R."/>
            <person name="Withler R.E."/>
            <person name="Rondeau E.B."/>
            <person name="Koop B.F."/>
            <person name="Devlin R.H."/>
        </authorList>
    </citation>
    <scope>NUCLEOTIDE SEQUENCE [LARGE SCALE GENOMIC DNA]</scope>
</reference>
<dbReference type="InterPro" id="IPR032629">
    <property type="entry name" value="DCB_dom"/>
</dbReference>